<dbReference type="Gene3D" id="3.40.50.1460">
    <property type="match status" value="1"/>
</dbReference>
<dbReference type="InterPro" id="IPR011600">
    <property type="entry name" value="Pept_C14_caspase"/>
</dbReference>
<dbReference type="InterPro" id="IPR018247">
    <property type="entry name" value="EF_Hand_1_Ca_BS"/>
</dbReference>
<sequence length="668" mass="71449">MTGRPAQRRALLLGCGTFADPSLAQLRSPRRDVDELARVLRDPETGRYAVTAKVDCTSQVARREIEGFFATARVTDSTSLLYLSCHGVQDKNGRLYFAFTDTERDLLGSTGVSAEWVRDCIHSSRSKATVVLVDCCFSGGFIKGMRSRSTGANVETLAQDIPPGTGLAVLTASGDTEASYEDAESQGVRPSYFTAALISGIASGAADRNRDGRITADELYDHIYEEIRRGPSPQRPRRLGTGEGALVVADATPAPGPSSRGAVVAPALVAKGVLGWVSFDGQWIVIGKNGVGHTYKGERRYHVRQLSGVAMRPATRWNHGYIQVILPGVAPAPIARFGAHAGRPPLTDDDSISFAYSANEAVTRIRDAVQDAINGAHSTGRPARRDPGESPVTFPRGAARGRVTLPDALTDASPRSAAEPGPSREAERLRGTSDGARVAATLPFAALDGLVACQFDVVRWLMPWRRHWQHAVDQPSTAPSVPPWLVELAQFVGGHAAPSGTTNSTFSPGPAYLAGFCTGVRTVWSDAAANGLVPADRTTMTWWMAQPADWLRPGSFMAEATIRDITRARRRTRRVKVVRGAGRVALWAVTLALLLMEIAAIAISIEGSWLDGTGKPAADQTPHILGTNLLFGIPLIGLCTLVVLDLKRSRRNASAPVQARTTTPSSSL</sequence>
<comment type="caution">
    <text evidence="5">The sequence shown here is derived from an EMBL/GenBank/DDBJ whole genome shotgun (WGS) entry which is preliminary data.</text>
</comment>
<gene>
    <name evidence="5" type="ORF">ACFQ5G_35370</name>
</gene>
<proteinExistence type="predicted"/>
<dbReference type="SUPFAM" id="SSF52129">
    <property type="entry name" value="Caspase-like"/>
    <property type="match status" value="1"/>
</dbReference>
<evidence type="ECO:0000313" key="5">
    <source>
        <dbReference type="EMBL" id="MFD1370647.1"/>
    </source>
</evidence>
<feature type="region of interest" description="Disordered" evidence="1">
    <location>
        <begin position="376"/>
        <end position="432"/>
    </location>
</feature>
<dbReference type="InterPro" id="IPR052039">
    <property type="entry name" value="Caspase-related_regulators"/>
</dbReference>
<name>A0ABW4AL08_9ACTN</name>
<keyword evidence="2" id="KW-0812">Transmembrane</keyword>
<keyword evidence="2" id="KW-1133">Transmembrane helix</keyword>
<dbReference type="InterPro" id="IPR029030">
    <property type="entry name" value="Caspase-like_dom_sf"/>
</dbReference>
<dbReference type="Proteomes" id="UP001597183">
    <property type="component" value="Unassembled WGS sequence"/>
</dbReference>
<dbReference type="NCBIfam" id="NF047832">
    <property type="entry name" value="caspase_w_EACC1"/>
    <property type="match status" value="1"/>
</dbReference>
<dbReference type="PANTHER" id="PTHR22576:SF37">
    <property type="entry name" value="MUCOSA-ASSOCIATED LYMPHOID TISSUE LYMPHOMA TRANSLOCATION PROTEIN 1"/>
    <property type="match status" value="1"/>
</dbReference>
<dbReference type="InterPro" id="IPR027860">
    <property type="entry name" value="DUF4429"/>
</dbReference>
<keyword evidence="6" id="KW-1185">Reference proteome</keyword>
<evidence type="ECO:0000313" key="6">
    <source>
        <dbReference type="Proteomes" id="UP001597183"/>
    </source>
</evidence>
<feature type="transmembrane region" description="Helical" evidence="2">
    <location>
        <begin position="625"/>
        <end position="644"/>
    </location>
</feature>
<evidence type="ECO:0000259" key="4">
    <source>
        <dbReference type="Pfam" id="PF14472"/>
    </source>
</evidence>
<keyword evidence="2" id="KW-0472">Membrane</keyword>
<dbReference type="Pfam" id="PF00656">
    <property type="entry name" value="Peptidase_C14"/>
    <property type="match status" value="1"/>
</dbReference>
<dbReference type="PANTHER" id="PTHR22576">
    <property type="entry name" value="MUCOSA ASSOCIATED LYMPHOID TISSUE LYMPHOMA TRANSLOCATION PROTEIN 1/PARACASPASE"/>
    <property type="match status" value="1"/>
</dbReference>
<evidence type="ECO:0000256" key="1">
    <source>
        <dbReference type="SAM" id="MobiDB-lite"/>
    </source>
</evidence>
<organism evidence="5 6">
    <name type="scientific">Actinoplanes sichuanensis</name>
    <dbReference type="NCBI Taxonomy" id="512349"/>
    <lineage>
        <taxon>Bacteria</taxon>
        <taxon>Bacillati</taxon>
        <taxon>Actinomycetota</taxon>
        <taxon>Actinomycetes</taxon>
        <taxon>Micromonosporales</taxon>
        <taxon>Micromonosporaceae</taxon>
        <taxon>Actinoplanes</taxon>
    </lineage>
</organism>
<accession>A0ABW4AL08</accession>
<dbReference type="RefSeq" id="WP_317793589.1">
    <property type="nucleotide sequence ID" value="NZ_AP028461.1"/>
</dbReference>
<evidence type="ECO:0000256" key="2">
    <source>
        <dbReference type="SAM" id="Phobius"/>
    </source>
</evidence>
<dbReference type="Pfam" id="PF14472">
    <property type="entry name" value="DUF4429"/>
    <property type="match status" value="1"/>
</dbReference>
<reference evidence="6" key="1">
    <citation type="journal article" date="2019" name="Int. J. Syst. Evol. Microbiol.">
        <title>The Global Catalogue of Microorganisms (GCM) 10K type strain sequencing project: providing services to taxonomists for standard genome sequencing and annotation.</title>
        <authorList>
            <consortium name="The Broad Institute Genomics Platform"/>
            <consortium name="The Broad Institute Genome Sequencing Center for Infectious Disease"/>
            <person name="Wu L."/>
            <person name="Ma J."/>
        </authorList>
    </citation>
    <scope>NUCLEOTIDE SEQUENCE [LARGE SCALE GENOMIC DNA]</scope>
    <source>
        <strain evidence="6">CCM 7526</strain>
    </source>
</reference>
<feature type="compositionally biased region" description="Basic and acidic residues" evidence="1">
    <location>
        <begin position="422"/>
        <end position="431"/>
    </location>
</feature>
<feature type="transmembrane region" description="Helical" evidence="2">
    <location>
        <begin position="584"/>
        <end position="605"/>
    </location>
</feature>
<dbReference type="EMBL" id="JBHTMK010000044">
    <property type="protein sequence ID" value="MFD1370647.1"/>
    <property type="molecule type" value="Genomic_DNA"/>
</dbReference>
<feature type="domain" description="DUF4429" evidence="4">
    <location>
        <begin position="277"/>
        <end position="369"/>
    </location>
</feature>
<dbReference type="PROSITE" id="PS00018">
    <property type="entry name" value="EF_HAND_1"/>
    <property type="match status" value="1"/>
</dbReference>
<protein>
    <submittedName>
        <fullName evidence="5">Caspase family protein</fullName>
    </submittedName>
</protein>
<evidence type="ECO:0000259" key="3">
    <source>
        <dbReference type="Pfam" id="PF00656"/>
    </source>
</evidence>
<feature type="domain" description="Peptidase C14 caspase" evidence="3">
    <location>
        <begin position="8"/>
        <end position="206"/>
    </location>
</feature>